<keyword evidence="3 12" id="KW-0479">Metal-binding</keyword>
<evidence type="ECO:0000256" key="2">
    <source>
        <dbReference type="ARBA" id="ARBA00022722"/>
    </source>
</evidence>
<comment type="cofactor">
    <cofactor evidence="12">
        <name>Zn(2+)</name>
        <dbReference type="ChEBI" id="CHEBI:29105"/>
    </cofactor>
    <text evidence="12">Binds 2 Zn(2+) ions per subunit. It is not clear if Zn(2+) or Mg(2+) is physiologically important.</text>
</comment>
<evidence type="ECO:0000256" key="5">
    <source>
        <dbReference type="ARBA" id="ARBA00022801"/>
    </source>
</evidence>
<dbReference type="InterPro" id="IPR011108">
    <property type="entry name" value="RMMBL"/>
</dbReference>
<dbReference type="SMART" id="SM00849">
    <property type="entry name" value="Lactamase_B"/>
    <property type="match status" value="1"/>
</dbReference>
<keyword evidence="4 9" id="KW-0255">Endonuclease</keyword>
<evidence type="ECO:0000256" key="9">
    <source>
        <dbReference type="HAMAP-Rule" id="MF_01491"/>
    </source>
</evidence>
<dbReference type="InterPro" id="IPR030854">
    <property type="entry name" value="RNase_J_bac"/>
</dbReference>
<name>A0A328C868_9DELT</name>
<comment type="subcellular location">
    <subcellularLocation>
        <location evidence="9">Cytoplasm</location>
    </subcellularLocation>
</comment>
<dbReference type="Pfam" id="PF07521">
    <property type="entry name" value="RMMBL"/>
    <property type="match status" value="1"/>
</dbReference>
<dbReference type="NCBIfam" id="TIGR00649">
    <property type="entry name" value="MG423"/>
    <property type="match status" value="1"/>
</dbReference>
<organism evidence="14 15">
    <name type="scientific">Lujinxingia litoralis</name>
    <dbReference type="NCBI Taxonomy" id="2211119"/>
    <lineage>
        <taxon>Bacteria</taxon>
        <taxon>Deltaproteobacteria</taxon>
        <taxon>Bradymonadales</taxon>
        <taxon>Lujinxingiaceae</taxon>
        <taxon>Lujinxingia</taxon>
    </lineage>
</organism>
<feature type="binding site" evidence="11">
    <location>
        <begin position="240"/>
        <end position="242"/>
    </location>
    <ligand>
        <name>substrate</name>
    </ligand>
</feature>
<feature type="binding site" evidence="12">
    <location>
        <position position="399"/>
    </location>
    <ligand>
        <name>Zn(2+)</name>
        <dbReference type="ChEBI" id="CHEBI:29105"/>
        <label>1</label>
        <note>catalytic</note>
    </ligand>
</feature>
<feature type="active site" description="Proton acceptor" evidence="10">
    <location>
        <position position="377"/>
    </location>
</feature>
<dbReference type="SUPFAM" id="SSF56281">
    <property type="entry name" value="Metallo-hydrolase/oxidoreductase"/>
    <property type="match status" value="1"/>
</dbReference>
<dbReference type="OrthoDB" id="9770211at2"/>
<comment type="subunit">
    <text evidence="9">Homodimer, may be a subunit of the RNA degradosome.</text>
</comment>
<feature type="binding site" evidence="12">
    <location>
        <position position="81"/>
    </location>
    <ligand>
        <name>Zn(2+)</name>
        <dbReference type="ChEBI" id="CHEBI:29105"/>
        <label>1</label>
        <note>catalytic</note>
    </ligand>
</feature>
<feature type="binding site" evidence="12">
    <location>
        <position position="85"/>
    </location>
    <ligand>
        <name>Zn(2+)</name>
        <dbReference type="ChEBI" id="CHEBI:29105"/>
        <label>1</label>
        <note>catalytic</note>
    </ligand>
</feature>
<dbReference type="Pfam" id="PF17770">
    <property type="entry name" value="RNase_J_C"/>
    <property type="match status" value="1"/>
</dbReference>
<evidence type="ECO:0000256" key="11">
    <source>
        <dbReference type="PIRSR" id="PIRSR004803-2"/>
    </source>
</evidence>
<feature type="binding site" evidence="12">
    <location>
        <position position="149"/>
    </location>
    <ligand>
        <name>Zn(2+)</name>
        <dbReference type="ChEBI" id="CHEBI:29105"/>
        <label>1</label>
        <note>catalytic</note>
    </ligand>
</feature>
<feature type="binding site" evidence="12">
    <location>
        <position position="56"/>
    </location>
    <ligand>
        <name>Ca(2+)</name>
        <dbReference type="ChEBI" id="CHEBI:29108"/>
    </ligand>
</feature>
<keyword evidence="6 12" id="KW-0862">Zinc</keyword>
<feature type="binding site" evidence="12">
    <location>
        <position position="171"/>
    </location>
    <ligand>
        <name>Zn(2+)</name>
        <dbReference type="ChEBI" id="CHEBI:29105"/>
        <label>1</label>
        <note>catalytic</note>
    </ligand>
</feature>
<reference evidence="14 15" key="1">
    <citation type="submission" date="2018-05" db="EMBL/GenBank/DDBJ databases">
        <title>Lujinxingia marina gen. nov. sp. nov., a new facultative anaerobic member of the class Deltaproteobacteria, and proposal of Lujinxingaceae fam. nov.</title>
        <authorList>
            <person name="Li C.-M."/>
        </authorList>
    </citation>
    <scope>NUCLEOTIDE SEQUENCE [LARGE SCALE GENOMIC DNA]</scope>
    <source>
        <strain evidence="14 15">B210</strain>
    </source>
</reference>
<dbReference type="GO" id="GO:0004521">
    <property type="term" value="F:RNA endonuclease activity"/>
    <property type="evidence" value="ECO:0007669"/>
    <property type="project" value="UniProtKB-UniRule"/>
</dbReference>
<evidence type="ECO:0000256" key="12">
    <source>
        <dbReference type="PIRSR" id="PIRSR004803-3"/>
    </source>
</evidence>
<dbReference type="RefSeq" id="WP_111730121.1">
    <property type="nucleotide sequence ID" value="NZ_QHKO01000005.1"/>
</dbReference>
<dbReference type="AlphaFoldDB" id="A0A328C868"/>
<feature type="binding site" evidence="12">
    <location>
        <position position="450"/>
    </location>
    <ligand>
        <name>Ca(2+)</name>
        <dbReference type="ChEBI" id="CHEBI:29108"/>
    </ligand>
</feature>
<dbReference type="PANTHER" id="PTHR43694:SF1">
    <property type="entry name" value="RIBONUCLEASE J"/>
    <property type="match status" value="1"/>
</dbReference>
<comment type="caution">
    <text evidence="14">The sequence shown here is derived from an EMBL/GenBank/DDBJ whole genome shotgun (WGS) entry which is preliminary data.</text>
</comment>
<feature type="domain" description="Metallo-beta-lactamase" evidence="13">
    <location>
        <begin position="28"/>
        <end position="223"/>
    </location>
</feature>
<keyword evidence="9" id="KW-0698">rRNA processing</keyword>
<evidence type="ECO:0000259" key="13">
    <source>
        <dbReference type="SMART" id="SM00849"/>
    </source>
</evidence>
<evidence type="ECO:0000256" key="3">
    <source>
        <dbReference type="ARBA" id="ARBA00022723"/>
    </source>
</evidence>
<dbReference type="InterPro" id="IPR055132">
    <property type="entry name" value="RNase_J_b_CASP"/>
</dbReference>
<dbReference type="GO" id="GO:0003723">
    <property type="term" value="F:RNA binding"/>
    <property type="evidence" value="ECO:0007669"/>
    <property type="project" value="UniProtKB-UniRule"/>
</dbReference>
<dbReference type="PIRSF" id="PIRSF004803">
    <property type="entry name" value="RnjA"/>
    <property type="match status" value="1"/>
</dbReference>
<dbReference type="GO" id="GO:0006364">
    <property type="term" value="P:rRNA processing"/>
    <property type="evidence" value="ECO:0007669"/>
    <property type="project" value="UniProtKB-UniRule"/>
</dbReference>
<keyword evidence="12" id="KW-0106">Calcium</keyword>
<comment type="similarity">
    <text evidence="9">Belongs to the metallo-beta-lactamase superfamily. RNA-metabolizing metallo-beta-lactamase-like family. Bacterial RNase J subfamily.</text>
</comment>
<dbReference type="GO" id="GO:0004534">
    <property type="term" value="F:5'-3' RNA exonuclease activity"/>
    <property type="evidence" value="ECO:0007669"/>
    <property type="project" value="UniProtKB-UniRule"/>
</dbReference>
<dbReference type="GO" id="GO:0005737">
    <property type="term" value="C:cytoplasm"/>
    <property type="evidence" value="ECO:0007669"/>
    <property type="project" value="UniProtKB-SubCell"/>
</dbReference>
<feature type="active site" description="Proton donor" evidence="10">
    <location>
        <position position="203"/>
    </location>
</feature>
<dbReference type="InterPro" id="IPR001587">
    <property type="entry name" value="RNase_J_CS"/>
</dbReference>
<dbReference type="InterPro" id="IPR041636">
    <property type="entry name" value="RNase_J_C"/>
</dbReference>
<keyword evidence="7 9" id="KW-0269">Exonuclease</keyword>
<dbReference type="PANTHER" id="PTHR43694">
    <property type="entry name" value="RIBONUCLEASE J"/>
    <property type="match status" value="1"/>
</dbReference>
<accession>A0A328C868</accession>
<feature type="binding site" evidence="12">
    <location>
        <position position="83"/>
    </location>
    <ligand>
        <name>Zn(2+)</name>
        <dbReference type="ChEBI" id="CHEBI:29105"/>
        <label>1</label>
        <note>catalytic</note>
    </ligand>
</feature>
<dbReference type="InterPro" id="IPR042173">
    <property type="entry name" value="RNase_J_2"/>
</dbReference>
<evidence type="ECO:0000256" key="6">
    <source>
        <dbReference type="ARBA" id="ARBA00022833"/>
    </source>
</evidence>
<keyword evidence="5 9" id="KW-0378">Hydrolase</keyword>
<dbReference type="InterPro" id="IPR004613">
    <property type="entry name" value="RNase_J"/>
</dbReference>
<dbReference type="InterPro" id="IPR036866">
    <property type="entry name" value="RibonucZ/Hydroxyglut_hydro"/>
</dbReference>
<dbReference type="Pfam" id="PF22505">
    <property type="entry name" value="RNase_J_b_CASP"/>
    <property type="match status" value="1"/>
</dbReference>
<feature type="binding site" evidence="12">
    <location>
        <position position="86"/>
    </location>
    <ligand>
        <name>Zn(2+)</name>
        <dbReference type="ChEBI" id="CHEBI:29105"/>
        <label>1</label>
        <note>catalytic</note>
    </ligand>
</feature>
<comment type="function">
    <text evidence="9">An RNase that has 5'-3' exonuclease and possibly endonuclease activity. Involved in maturation of rRNA and in some organisms also mRNA maturation and/or decay.</text>
</comment>
<sequence>MSEQQLLPAPPRKDYLRYIPLGGLDEVGMNCSIIECNGSMLMIDCGITFPETGDFGVDIVLPDWRYVLDNLDRLDGILLTHGHEDHIGGAPFFLQEVDVPVYGGRLTLGMLNRKLQSHGLGNQVDLIEVEPGEQLEIGPFVVEFVHINHSVPNAMSIALHTPLGTAIFTGDWKIDQTPMYEPMTDLPRFSALGDQGVLALFGDSTNSEVPGFTRSERAVFQGFAEVFDEAPGRIIVAQFSSNLYRVAGLLELAHRNRRKVVLMGTSLVKNSNIARDLGFLPFPPEDVLINPEEMEKYPDKRLLIISTGSQAEPRSSLARMAFGDHRHVDVQKGDTIVLSARQIPGNEYGINSMVNALYKRGATIITADDKVIHGSGHAKQEELKLMLNLTRPTHLIPVHGEYRMRMGHANLGKDVGIEHTHLIENGDCLQFTEAGVEVIGRVHHGRMLVDGRNVGDTEDFQLRDRRKLASAGIVVAMGIVDRESGSLIAPPAVLQRGVVGSAESDDVLEQAAQAAWNGVQELSRAARGDISEVKEAIRTHIRRYISKELGRRPVVIPVVHEL</sequence>
<dbReference type="Gene3D" id="3.60.15.10">
    <property type="entry name" value="Ribonuclease Z/Hydroxyacylglutathione hydrolase-like"/>
    <property type="match status" value="1"/>
</dbReference>
<dbReference type="CDD" id="cd07714">
    <property type="entry name" value="RNaseJ_MBL-fold"/>
    <property type="match status" value="1"/>
</dbReference>
<keyword evidence="15" id="KW-1185">Reference proteome</keyword>
<keyword evidence="1 9" id="KW-0963">Cytoplasm</keyword>
<evidence type="ECO:0000256" key="1">
    <source>
        <dbReference type="ARBA" id="ARBA00022490"/>
    </source>
</evidence>
<dbReference type="Gene3D" id="3.40.50.10710">
    <property type="entry name" value="Metallo-hydrolase/oxidoreductase"/>
    <property type="match status" value="1"/>
</dbReference>
<feature type="binding site" evidence="11">
    <location>
        <begin position="373"/>
        <end position="377"/>
    </location>
    <ligand>
        <name>substrate</name>
    </ligand>
</feature>
<keyword evidence="8 9" id="KW-0694">RNA-binding</keyword>
<gene>
    <name evidence="9" type="primary">rnj</name>
    <name evidence="14" type="ORF">DL240_11910</name>
</gene>
<dbReference type="HAMAP" id="MF_01491">
    <property type="entry name" value="RNase_J_bact"/>
    <property type="match status" value="1"/>
</dbReference>
<proteinExistence type="inferred from homology"/>
<evidence type="ECO:0000256" key="4">
    <source>
        <dbReference type="ARBA" id="ARBA00022759"/>
    </source>
</evidence>
<dbReference type="EMBL" id="QHKO01000005">
    <property type="protein sequence ID" value="RAL21556.1"/>
    <property type="molecule type" value="Genomic_DNA"/>
</dbReference>
<evidence type="ECO:0000313" key="15">
    <source>
        <dbReference type="Proteomes" id="UP000249169"/>
    </source>
</evidence>
<evidence type="ECO:0000313" key="14">
    <source>
        <dbReference type="EMBL" id="RAL21556.1"/>
    </source>
</evidence>
<dbReference type="Gene3D" id="3.10.20.580">
    <property type="match status" value="1"/>
</dbReference>
<dbReference type="PROSITE" id="PS01292">
    <property type="entry name" value="UPF0036"/>
    <property type="match status" value="1"/>
</dbReference>
<dbReference type="InterPro" id="IPR001279">
    <property type="entry name" value="Metallo-B-lactamas"/>
</dbReference>
<dbReference type="Pfam" id="PF00753">
    <property type="entry name" value="Lactamase_B"/>
    <property type="match status" value="1"/>
</dbReference>
<comment type="caution">
    <text evidence="9">Lacks conserved residue(s) required for the propagation of feature annotation.</text>
</comment>
<protein>
    <recommendedName>
        <fullName evidence="9">Ribonuclease J</fullName>
        <shortName evidence="9">RNase J</shortName>
        <ecNumber evidence="9">3.1.-.-</ecNumber>
    </recommendedName>
</protein>
<evidence type="ECO:0000256" key="8">
    <source>
        <dbReference type="ARBA" id="ARBA00022884"/>
    </source>
</evidence>
<comment type="cofactor">
    <cofactor evidence="12">
        <name>Ca(2+)</name>
        <dbReference type="ChEBI" id="CHEBI:29108"/>
    </cofactor>
    <text evidence="12">Binds 1 Ca(2+) cation per subunit. Seen in 1 crystal structure, it is not clear if it is physiologically important.</text>
</comment>
<dbReference type="EC" id="3.1.-.-" evidence="9"/>
<evidence type="ECO:0000256" key="7">
    <source>
        <dbReference type="ARBA" id="ARBA00022839"/>
    </source>
</evidence>
<dbReference type="GO" id="GO:0008270">
    <property type="term" value="F:zinc ion binding"/>
    <property type="evidence" value="ECO:0007669"/>
    <property type="project" value="InterPro"/>
</dbReference>
<feature type="binding site" evidence="12">
    <location>
        <position position="58"/>
    </location>
    <ligand>
        <name>Ca(2+)</name>
        <dbReference type="ChEBI" id="CHEBI:29108"/>
    </ligand>
</feature>
<keyword evidence="2 9" id="KW-0540">Nuclease</keyword>
<evidence type="ECO:0000256" key="10">
    <source>
        <dbReference type="PIRSR" id="PIRSR004803-1"/>
    </source>
</evidence>
<dbReference type="Proteomes" id="UP000249169">
    <property type="component" value="Unassembled WGS sequence"/>
</dbReference>